<gene>
    <name evidence="1" type="ORF">ACFOZ7_09515</name>
</gene>
<dbReference type="RefSeq" id="WP_246974700.1">
    <property type="nucleotide sequence ID" value="NZ_CP095397.1"/>
</dbReference>
<protein>
    <submittedName>
        <fullName evidence="1">Uncharacterized protein</fullName>
    </submittedName>
</protein>
<organism evidence="1 2">
    <name type="scientific">Natribaculum luteum</name>
    <dbReference type="NCBI Taxonomy" id="1586232"/>
    <lineage>
        <taxon>Archaea</taxon>
        <taxon>Methanobacteriati</taxon>
        <taxon>Methanobacteriota</taxon>
        <taxon>Stenosarchaea group</taxon>
        <taxon>Halobacteria</taxon>
        <taxon>Halobacteriales</taxon>
        <taxon>Natrialbaceae</taxon>
        <taxon>Natribaculum</taxon>
    </lineage>
</organism>
<evidence type="ECO:0000313" key="2">
    <source>
        <dbReference type="Proteomes" id="UP001595821"/>
    </source>
</evidence>
<name>A0ABD5NYQ1_9EURY</name>
<reference evidence="1 2" key="1">
    <citation type="journal article" date="2014" name="Int. J. Syst. Evol. Microbiol.">
        <title>Complete genome sequence of Corynebacterium casei LMG S-19264T (=DSM 44701T), isolated from a smear-ripened cheese.</title>
        <authorList>
            <consortium name="US DOE Joint Genome Institute (JGI-PGF)"/>
            <person name="Walter F."/>
            <person name="Albersmeier A."/>
            <person name="Kalinowski J."/>
            <person name="Ruckert C."/>
        </authorList>
    </citation>
    <scope>NUCLEOTIDE SEQUENCE [LARGE SCALE GENOMIC DNA]</scope>
    <source>
        <strain evidence="1 2">IBRC-M 10912</strain>
    </source>
</reference>
<accession>A0ABD5NYQ1</accession>
<proteinExistence type="predicted"/>
<dbReference type="GeneID" id="71853877"/>
<comment type="caution">
    <text evidence="1">The sequence shown here is derived from an EMBL/GenBank/DDBJ whole genome shotgun (WGS) entry which is preliminary data.</text>
</comment>
<sequence length="277" mass="30879">MDRDESLLEERDLARTYDGGAYDDAWTAVKQYRRVAAYRIDNPDEGYTAIANALELPVGRVRSWVDYEKTPNVVAGLRAAREHGWLEVTYDDDTFTALNALVANVYSGGSINQQNWQPLFVLNERGFNSHVIDALELADVGYTVHDEADDDRGPVIRPGEDGAILGRVLYVLGAPLGKKSKLEEFSLPWYLDEAPRDVRELFVHCYLSNRAYPDPASASIQIIEERPRSYREELAALIRSVADGPVTVGEESVTISADASRSLGHLPEHRIAAEESE</sequence>
<evidence type="ECO:0000313" key="1">
    <source>
        <dbReference type="EMBL" id="MFC4247232.1"/>
    </source>
</evidence>
<dbReference type="Proteomes" id="UP001595821">
    <property type="component" value="Unassembled WGS sequence"/>
</dbReference>
<dbReference type="AlphaFoldDB" id="A0ABD5NYQ1"/>
<dbReference type="EMBL" id="JBHSDJ010000029">
    <property type="protein sequence ID" value="MFC4247232.1"/>
    <property type="molecule type" value="Genomic_DNA"/>
</dbReference>